<evidence type="ECO:0000256" key="4">
    <source>
        <dbReference type="ARBA" id="ARBA00022786"/>
    </source>
</evidence>
<comment type="similarity">
    <text evidence="1">Belongs to the ATG10 family.</text>
</comment>
<dbReference type="GO" id="GO:0005829">
    <property type="term" value="C:cytosol"/>
    <property type="evidence" value="ECO:0007669"/>
    <property type="project" value="TreeGrafter"/>
</dbReference>
<keyword evidence="5" id="KW-0072">Autophagy</keyword>
<sequence length="193" mass="22153">MISLDHFEKSCRDFVSNQDVQLQGWKFCVVDGGGVYLNVVKRCDTRVEVNVKECEELEFEEHDPSAVAVSNTSVIEFDFHIAYHKIFKVPFLLLRATVDGIQLGQQDIIQHLSEGKDDWLPKELNHYTFLTQGEHPVLGTIYFYLHPCQTAELITTVTDRDFERIDYVAVWLSFFGRAVGLHVPMSSISNKKI</sequence>
<evidence type="ECO:0000256" key="1">
    <source>
        <dbReference type="ARBA" id="ARBA00005696"/>
    </source>
</evidence>
<keyword evidence="3" id="KW-0808">Transferase</keyword>
<dbReference type="AlphaFoldDB" id="A0AAW2YIS2"/>
<reference evidence="7 8" key="1">
    <citation type="submission" date="2024-03" db="EMBL/GenBank/DDBJ databases">
        <title>The Acrasis kona genome and developmental transcriptomes reveal deep origins of eukaryotic multicellular pathways.</title>
        <authorList>
            <person name="Sheikh S."/>
            <person name="Fu C.-J."/>
            <person name="Brown M.W."/>
            <person name="Baldauf S.L."/>
        </authorList>
    </citation>
    <scope>NUCLEOTIDE SEQUENCE [LARGE SCALE GENOMIC DNA]</scope>
    <source>
        <strain evidence="7 8">ATCC MYA-3509</strain>
    </source>
</reference>
<accession>A0AAW2YIS2</accession>
<keyword evidence="4" id="KW-0833">Ubl conjugation pathway</keyword>
<comment type="caution">
    <text evidence="7">The sequence shown here is derived from an EMBL/GenBank/DDBJ whole genome shotgun (WGS) entry which is preliminary data.</text>
</comment>
<proteinExistence type="inferred from homology"/>
<evidence type="ECO:0000256" key="2">
    <source>
        <dbReference type="ARBA" id="ARBA00021099"/>
    </source>
</evidence>
<protein>
    <recommendedName>
        <fullName evidence="2">Ubiquitin-like-conjugating enzyme ATG10</fullName>
    </recommendedName>
    <alternativeName>
        <fullName evidence="6">Autophagy-related protein 10</fullName>
    </alternativeName>
</protein>
<dbReference type="EMBL" id="JAOPGA020000108">
    <property type="protein sequence ID" value="KAL0476878.1"/>
    <property type="molecule type" value="Genomic_DNA"/>
</dbReference>
<dbReference type="PANTHER" id="PTHR14957">
    <property type="entry name" value="UBIQUITIN-LIKE-CONJUGATING ENZYME ATG10"/>
    <property type="match status" value="1"/>
</dbReference>
<organism evidence="7 8">
    <name type="scientific">Acrasis kona</name>
    <dbReference type="NCBI Taxonomy" id="1008807"/>
    <lineage>
        <taxon>Eukaryota</taxon>
        <taxon>Discoba</taxon>
        <taxon>Heterolobosea</taxon>
        <taxon>Tetramitia</taxon>
        <taxon>Eutetramitia</taxon>
        <taxon>Acrasidae</taxon>
        <taxon>Acrasis</taxon>
    </lineage>
</organism>
<dbReference type="Gene3D" id="3.30.1460.50">
    <property type="match status" value="1"/>
</dbReference>
<dbReference type="Pfam" id="PF03987">
    <property type="entry name" value="Autophagy_act_C"/>
    <property type="match status" value="1"/>
</dbReference>
<evidence type="ECO:0000256" key="3">
    <source>
        <dbReference type="ARBA" id="ARBA00022679"/>
    </source>
</evidence>
<evidence type="ECO:0000313" key="7">
    <source>
        <dbReference type="EMBL" id="KAL0476878.1"/>
    </source>
</evidence>
<dbReference type="GO" id="GO:0000422">
    <property type="term" value="P:autophagy of mitochondrion"/>
    <property type="evidence" value="ECO:0007669"/>
    <property type="project" value="TreeGrafter"/>
</dbReference>
<gene>
    <name evidence="7" type="ORF">AKO1_005649</name>
</gene>
<dbReference type="Proteomes" id="UP001431209">
    <property type="component" value="Unassembled WGS sequence"/>
</dbReference>
<dbReference type="GO" id="GO:0061651">
    <property type="term" value="F:Atg12 conjugating enzyme activity"/>
    <property type="evidence" value="ECO:0007669"/>
    <property type="project" value="TreeGrafter"/>
</dbReference>
<evidence type="ECO:0000256" key="6">
    <source>
        <dbReference type="ARBA" id="ARBA00029833"/>
    </source>
</evidence>
<name>A0AAW2YIS2_9EUKA</name>
<evidence type="ECO:0000313" key="8">
    <source>
        <dbReference type="Proteomes" id="UP001431209"/>
    </source>
</evidence>
<evidence type="ECO:0000256" key="5">
    <source>
        <dbReference type="ARBA" id="ARBA00023006"/>
    </source>
</evidence>
<dbReference type="PANTHER" id="PTHR14957:SF1">
    <property type="entry name" value="UBIQUITIN-LIKE-CONJUGATING ENZYME ATG10"/>
    <property type="match status" value="1"/>
</dbReference>
<keyword evidence="8" id="KW-1185">Reference proteome</keyword>
<dbReference type="InterPro" id="IPR007135">
    <property type="entry name" value="Atg3/Atg10"/>
</dbReference>
<dbReference type="GO" id="GO:0032446">
    <property type="term" value="P:protein modification by small protein conjugation"/>
    <property type="evidence" value="ECO:0007669"/>
    <property type="project" value="TreeGrafter"/>
</dbReference>
<dbReference type="GO" id="GO:0000045">
    <property type="term" value="P:autophagosome assembly"/>
    <property type="evidence" value="ECO:0007669"/>
    <property type="project" value="TreeGrafter"/>
</dbReference>